<sequence length="99" mass="11392">MLDPISGWAIGITVLMMSFYGPYTYWISHGPTWDEWREREEAADRQRLRQATHKGNVAANAALLRQLTERAADLKAHKNTQMTEEAEDEDKDESEKKIA</sequence>
<keyword evidence="4" id="KW-1185">Reference proteome</keyword>
<evidence type="ECO:0000313" key="3">
    <source>
        <dbReference type="EMBL" id="KZL66813.1"/>
    </source>
</evidence>
<reference evidence="3 4" key="1">
    <citation type="submission" date="2015-06" db="EMBL/GenBank/DDBJ databases">
        <title>Survival trade-offs in plant roots during colonization by closely related pathogenic and mutualistic fungi.</title>
        <authorList>
            <person name="Hacquard S."/>
            <person name="Kracher B."/>
            <person name="Hiruma K."/>
            <person name="Weinman A."/>
            <person name="Muench P."/>
            <person name="Garrido Oter R."/>
            <person name="Ver Loren van Themaat E."/>
            <person name="Dallerey J.-F."/>
            <person name="Damm U."/>
            <person name="Henrissat B."/>
            <person name="Lespinet O."/>
            <person name="Thon M."/>
            <person name="Kemen E."/>
            <person name="McHardy A.C."/>
            <person name="Schulze-Lefert P."/>
            <person name="O'Connell R.J."/>
        </authorList>
    </citation>
    <scope>NUCLEOTIDE SEQUENCE [LARGE SCALE GENOMIC DNA]</scope>
    <source>
        <strain evidence="3 4">0861</strain>
    </source>
</reference>
<dbReference type="Proteomes" id="UP000076552">
    <property type="component" value="Unassembled WGS sequence"/>
</dbReference>
<feature type="transmembrane region" description="Helical" evidence="2">
    <location>
        <begin position="6"/>
        <end position="27"/>
    </location>
</feature>
<evidence type="ECO:0000256" key="1">
    <source>
        <dbReference type="SAM" id="MobiDB-lite"/>
    </source>
</evidence>
<proteinExistence type="predicted"/>
<evidence type="ECO:0000313" key="4">
    <source>
        <dbReference type="Proteomes" id="UP000076552"/>
    </source>
</evidence>
<feature type="region of interest" description="Disordered" evidence="1">
    <location>
        <begin position="74"/>
        <end position="99"/>
    </location>
</feature>
<name>A0A161W681_9PEZI</name>
<organism evidence="3 4">
    <name type="scientific">Colletotrichum tofieldiae</name>
    <dbReference type="NCBI Taxonomy" id="708197"/>
    <lineage>
        <taxon>Eukaryota</taxon>
        <taxon>Fungi</taxon>
        <taxon>Dikarya</taxon>
        <taxon>Ascomycota</taxon>
        <taxon>Pezizomycotina</taxon>
        <taxon>Sordariomycetes</taxon>
        <taxon>Hypocreomycetidae</taxon>
        <taxon>Glomerellales</taxon>
        <taxon>Glomerellaceae</taxon>
        <taxon>Colletotrichum</taxon>
        <taxon>Colletotrichum spaethianum species complex</taxon>
    </lineage>
</organism>
<accession>A0A161W681</accession>
<keyword evidence="2" id="KW-0472">Membrane</keyword>
<protein>
    <submittedName>
        <fullName evidence="3">Uncharacterized protein</fullName>
    </submittedName>
</protein>
<evidence type="ECO:0000256" key="2">
    <source>
        <dbReference type="SAM" id="Phobius"/>
    </source>
</evidence>
<comment type="caution">
    <text evidence="3">The sequence shown here is derived from an EMBL/GenBank/DDBJ whole genome shotgun (WGS) entry which is preliminary data.</text>
</comment>
<dbReference type="EMBL" id="LFIV01000163">
    <property type="protein sequence ID" value="KZL66813.1"/>
    <property type="molecule type" value="Genomic_DNA"/>
</dbReference>
<dbReference type="OrthoDB" id="4847285at2759"/>
<dbReference type="AlphaFoldDB" id="A0A161W681"/>
<keyword evidence="2" id="KW-0812">Transmembrane</keyword>
<keyword evidence="2" id="KW-1133">Transmembrane helix</keyword>
<gene>
    <name evidence="3" type="ORF">CT0861_11151</name>
</gene>